<keyword evidence="2" id="KW-0812">Transmembrane</keyword>
<reference evidence="3 4" key="1">
    <citation type="journal article" date="2012" name="Eukaryot. Cell">
        <title>Genome sequence of the Trichosporon asahii environmental strain CBS 8904.</title>
        <authorList>
            <person name="Yang R.Y."/>
            <person name="Li H.T."/>
            <person name="Zhu H."/>
            <person name="Zhou G.P."/>
            <person name="Wang M."/>
            <person name="Wang L."/>
        </authorList>
    </citation>
    <scope>NUCLEOTIDE SEQUENCE [LARGE SCALE GENOMIC DNA]</scope>
    <source>
        <strain evidence="3 4">CBS 8904</strain>
    </source>
</reference>
<sequence>MSDLDVKPDVSSDISREASAPAYEQRPRARRAVLVFEDDPDFGDTPQSTPQPAPQPLHRPPNLGHPASGHAPPNLGHSRSSQQTAGNYQSVEVNQVERPSASRPWPAPPSEYAGRPQQQGAKQGGVSPLVVLGVFVALAVLIGSFVFFFDKKIKRDELEHVRRLVSEVVAEYRDGNRVPEQLKEVVDTLDGVFKTYGFEPVEVAKVVKATTARAVAAEL</sequence>
<gene>
    <name evidence="3" type="ORF">A1Q2_01625</name>
</gene>
<comment type="caution">
    <text evidence="3">The sequence shown here is derived from an EMBL/GenBank/DDBJ whole genome shotgun (WGS) entry which is preliminary data.</text>
</comment>
<dbReference type="EMBL" id="AMBO01000234">
    <property type="protein sequence ID" value="EKD04150.1"/>
    <property type="molecule type" value="Genomic_DNA"/>
</dbReference>
<protein>
    <submittedName>
        <fullName evidence="3">Uncharacterized protein</fullName>
    </submittedName>
</protein>
<dbReference type="AlphaFoldDB" id="K1VJB6"/>
<dbReference type="InParanoid" id="K1VJB6"/>
<feature type="compositionally biased region" description="Pro residues" evidence="1">
    <location>
        <begin position="49"/>
        <end position="59"/>
    </location>
</feature>
<evidence type="ECO:0000313" key="3">
    <source>
        <dbReference type="EMBL" id="EKD04150.1"/>
    </source>
</evidence>
<evidence type="ECO:0000313" key="4">
    <source>
        <dbReference type="Proteomes" id="UP000006757"/>
    </source>
</evidence>
<keyword evidence="2" id="KW-1133">Transmembrane helix</keyword>
<feature type="compositionally biased region" description="Polar residues" evidence="1">
    <location>
        <begin position="77"/>
        <end position="93"/>
    </location>
</feature>
<evidence type="ECO:0000256" key="2">
    <source>
        <dbReference type="SAM" id="Phobius"/>
    </source>
</evidence>
<accession>K1VJB6</accession>
<organism evidence="3 4">
    <name type="scientific">Trichosporon asahii var. asahii (strain CBS 8904)</name>
    <name type="common">Yeast</name>
    <dbReference type="NCBI Taxonomy" id="1220162"/>
    <lineage>
        <taxon>Eukaryota</taxon>
        <taxon>Fungi</taxon>
        <taxon>Dikarya</taxon>
        <taxon>Basidiomycota</taxon>
        <taxon>Agaricomycotina</taxon>
        <taxon>Tremellomycetes</taxon>
        <taxon>Trichosporonales</taxon>
        <taxon>Trichosporonaceae</taxon>
        <taxon>Trichosporon</taxon>
    </lineage>
</organism>
<evidence type="ECO:0000256" key="1">
    <source>
        <dbReference type="SAM" id="MobiDB-lite"/>
    </source>
</evidence>
<keyword evidence="4" id="KW-1185">Reference proteome</keyword>
<name>K1VJB6_TRIAC</name>
<feature type="compositionally biased region" description="Basic and acidic residues" evidence="1">
    <location>
        <begin position="1"/>
        <end position="16"/>
    </location>
</feature>
<dbReference type="HOGENOM" id="CLU_1185764_0_0_1"/>
<dbReference type="Proteomes" id="UP000006757">
    <property type="component" value="Unassembled WGS sequence"/>
</dbReference>
<keyword evidence="2" id="KW-0472">Membrane</keyword>
<feature type="transmembrane region" description="Helical" evidence="2">
    <location>
        <begin position="129"/>
        <end position="149"/>
    </location>
</feature>
<feature type="region of interest" description="Disordered" evidence="1">
    <location>
        <begin position="1"/>
        <end position="123"/>
    </location>
</feature>
<proteinExistence type="predicted"/>